<dbReference type="InterPro" id="IPR018247">
    <property type="entry name" value="EF_Hand_1_Ca_BS"/>
</dbReference>
<keyword evidence="2" id="KW-0732">Signal</keyword>
<gene>
    <name evidence="4" type="ORF">NG895_10430</name>
</gene>
<dbReference type="PROSITE" id="PS00018">
    <property type="entry name" value="EF_HAND_1"/>
    <property type="match status" value="2"/>
</dbReference>
<feature type="domain" description="EF-hand" evidence="3">
    <location>
        <begin position="36"/>
        <end position="71"/>
    </location>
</feature>
<dbReference type="InterPro" id="IPR011992">
    <property type="entry name" value="EF-hand-dom_pair"/>
</dbReference>
<sequence>MHYLKYKTVWMVILACAAVCGCGGSEEQDFLNRSVSPSSLVSQAMQQSDTNGDGQLDAAELESCISLRDSLSAYDTDGDGAISQAELLARIEQLFKDGVILTNVSCTVTKGRSPVSNARVVFEPAPFMESVLEPASGVTDSSGVALIAVADDRLPDELKGKPVMHIGLYEVTIDSGSNTTKFGHEVDPDSRTGVSPTFDLTSARKQ</sequence>
<organism evidence="4 5">
    <name type="scientific">Aeoliella straminimaris</name>
    <dbReference type="NCBI Taxonomy" id="2954799"/>
    <lineage>
        <taxon>Bacteria</taxon>
        <taxon>Pseudomonadati</taxon>
        <taxon>Planctomycetota</taxon>
        <taxon>Planctomycetia</taxon>
        <taxon>Pirellulales</taxon>
        <taxon>Lacipirellulaceae</taxon>
        <taxon>Aeoliella</taxon>
    </lineage>
</organism>
<dbReference type="Gene3D" id="1.10.238.10">
    <property type="entry name" value="EF-hand"/>
    <property type="match status" value="1"/>
</dbReference>
<dbReference type="InterPro" id="IPR002048">
    <property type="entry name" value="EF_hand_dom"/>
</dbReference>
<proteinExistence type="predicted"/>
<dbReference type="AlphaFoldDB" id="A0A9X2JGF3"/>
<dbReference type="Pfam" id="PF13202">
    <property type="entry name" value="EF-hand_5"/>
    <property type="match status" value="2"/>
</dbReference>
<dbReference type="GO" id="GO:0005509">
    <property type="term" value="F:calcium ion binding"/>
    <property type="evidence" value="ECO:0007669"/>
    <property type="project" value="InterPro"/>
</dbReference>
<comment type="caution">
    <text evidence="4">The sequence shown here is derived from an EMBL/GenBank/DDBJ whole genome shotgun (WGS) entry which is preliminary data.</text>
</comment>
<evidence type="ECO:0000259" key="3">
    <source>
        <dbReference type="PROSITE" id="PS50222"/>
    </source>
</evidence>
<feature type="signal peptide" evidence="2">
    <location>
        <begin position="1"/>
        <end position="21"/>
    </location>
</feature>
<dbReference type="SUPFAM" id="SSF47473">
    <property type="entry name" value="EF-hand"/>
    <property type="match status" value="1"/>
</dbReference>
<reference evidence="4" key="1">
    <citation type="submission" date="2022-06" db="EMBL/GenBank/DDBJ databases">
        <title>Aeoliella straminimaris, a novel planctomycete from sediments.</title>
        <authorList>
            <person name="Vitorino I.R."/>
            <person name="Lage O.M."/>
        </authorList>
    </citation>
    <scope>NUCLEOTIDE SEQUENCE</scope>
    <source>
        <strain evidence="4">ICT_H6.2</strain>
    </source>
</reference>
<dbReference type="Proteomes" id="UP001155241">
    <property type="component" value="Unassembled WGS sequence"/>
</dbReference>
<evidence type="ECO:0000313" key="5">
    <source>
        <dbReference type="Proteomes" id="UP001155241"/>
    </source>
</evidence>
<dbReference type="PROSITE" id="PS51257">
    <property type="entry name" value="PROKAR_LIPOPROTEIN"/>
    <property type="match status" value="1"/>
</dbReference>
<protein>
    <recommendedName>
        <fullName evidence="3">EF-hand domain-containing protein</fullName>
    </recommendedName>
</protein>
<dbReference type="EMBL" id="JAMXLR010000036">
    <property type="protein sequence ID" value="MCO6044322.1"/>
    <property type="molecule type" value="Genomic_DNA"/>
</dbReference>
<evidence type="ECO:0000256" key="1">
    <source>
        <dbReference type="SAM" id="MobiDB-lite"/>
    </source>
</evidence>
<evidence type="ECO:0000313" key="4">
    <source>
        <dbReference type="EMBL" id="MCO6044322.1"/>
    </source>
</evidence>
<evidence type="ECO:0000256" key="2">
    <source>
        <dbReference type="SAM" id="SignalP"/>
    </source>
</evidence>
<name>A0A9X2JGF3_9BACT</name>
<feature type="region of interest" description="Disordered" evidence="1">
    <location>
        <begin position="180"/>
        <end position="206"/>
    </location>
</feature>
<feature type="chain" id="PRO_5040795080" description="EF-hand domain-containing protein" evidence="2">
    <location>
        <begin position="22"/>
        <end position="206"/>
    </location>
</feature>
<accession>A0A9X2JGF3</accession>
<feature type="domain" description="EF-hand" evidence="3">
    <location>
        <begin position="73"/>
        <end position="97"/>
    </location>
</feature>
<dbReference type="PROSITE" id="PS50222">
    <property type="entry name" value="EF_HAND_2"/>
    <property type="match status" value="2"/>
</dbReference>
<keyword evidence="5" id="KW-1185">Reference proteome</keyword>